<evidence type="ECO:0000313" key="1">
    <source>
        <dbReference type="EMBL" id="GBO42949.1"/>
    </source>
</evidence>
<dbReference type="Proteomes" id="UP000499080">
    <property type="component" value="Unassembled WGS sequence"/>
</dbReference>
<feature type="non-terminal residue" evidence="1">
    <location>
        <position position="1"/>
    </location>
</feature>
<organism evidence="1 2">
    <name type="scientific">Araneus ventricosus</name>
    <name type="common">Orbweaver spider</name>
    <name type="synonym">Epeira ventricosa</name>
    <dbReference type="NCBI Taxonomy" id="182803"/>
    <lineage>
        <taxon>Eukaryota</taxon>
        <taxon>Metazoa</taxon>
        <taxon>Ecdysozoa</taxon>
        <taxon>Arthropoda</taxon>
        <taxon>Chelicerata</taxon>
        <taxon>Arachnida</taxon>
        <taxon>Araneae</taxon>
        <taxon>Araneomorphae</taxon>
        <taxon>Entelegynae</taxon>
        <taxon>Araneoidea</taxon>
        <taxon>Araneidae</taxon>
        <taxon>Araneus</taxon>
    </lineage>
</organism>
<sequence>LVLHSENSFYQFVYRRWTEGALSRVSLQSYRTTSEEISFWNSRYSKPALWLIKCTHFPGEAMRVHEWKAAGLVSGFSLLLAEQNWRGLGLSISDSTYLLQEGSGRGG</sequence>
<protein>
    <submittedName>
        <fullName evidence="1">Uncharacterized protein</fullName>
    </submittedName>
</protein>
<comment type="caution">
    <text evidence="1">The sequence shown here is derived from an EMBL/GenBank/DDBJ whole genome shotgun (WGS) entry which is preliminary data.</text>
</comment>
<proteinExistence type="predicted"/>
<evidence type="ECO:0000313" key="2">
    <source>
        <dbReference type="Proteomes" id="UP000499080"/>
    </source>
</evidence>
<gene>
    <name evidence="1" type="ORF">AVEN_268499_1</name>
</gene>
<dbReference type="AlphaFoldDB" id="A0A4Y2X084"/>
<keyword evidence="2" id="KW-1185">Reference proteome</keyword>
<name>A0A4Y2X084_ARAVE</name>
<reference evidence="1 2" key="1">
    <citation type="journal article" date="2019" name="Sci. Rep.">
        <title>Orb-weaving spider Araneus ventricosus genome elucidates the spidroin gene catalogue.</title>
        <authorList>
            <person name="Kono N."/>
            <person name="Nakamura H."/>
            <person name="Ohtoshi R."/>
            <person name="Moran D.A.P."/>
            <person name="Shinohara A."/>
            <person name="Yoshida Y."/>
            <person name="Fujiwara M."/>
            <person name="Mori M."/>
            <person name="Tomita M."/>
            <person name="Arakawa K."/>
        </authorList>
    </citation>
    <scope>NUCLEOTIDE SEQUENCE [LARGE SCALE GENOMIC DNA]</scope>
</reference>
<accession>A0A4Y2X084</accession>
<dbReference type="EMBL" id="BGPR01069227">
    <property type="protein sequence ID" value="GBO42949.1"/>
    <property type="molecule type" value="Genomic_DNA"/>
</dbReference>